<dbReference type="PANTHER" id="PTHR19432:SF90">
    <property type="entry name" value="SUCROSE TRANSPORT PROTEIN SUC4"/>
    <property type="match status" value="1"/>
</dbReference>
<evidence type="ECO:0000256" key="5">
    <source>
        <dbReference type="ARBA" id="ARBA00022597"/>
    </source>
</evidence>
<feature type="transmembrane region" description="Helical" evidence="11">
    <location>
        <begin position="111"/>
        <end position="130"/>
    </location>
</feature>
<evidence type="ECO:0000313" key="12">
    <source>
        <dbReference type="EMBL" id="CAK9196705.1"/>
    </source>
</evidence>
<dbReference type="PANTHER" id="PTHR19432">
    <property type="entry name" value="SUGAR TRANSPORTER"/>
    <property type="match status" value="1"/>
</dbReference>
<name>A0ABP0THD8_9BRYO</name>
<comment type="subcellular location">
    <subcellularLocation>
        <location evidence="1">Membrane</location>
        <topology evidence="1">Multi-pass membrane protein</topology>
    </subcellularLocation>
</comment>
<dbReference type="EMBL" id="OZ019903">
    <property type="protein sequence ID" value="CAK9196705.1"/>
    <property type="molecule type" value="Genomic_DNA"/>
</dbReference>
<reference evidence="12" key="1">
    <citation type="submission" date="2024-02" db="EMBL/GenBank/DDBJ databases">
        <authorList>
            <consortium name="ELIXIR-Norway"/>
            <consortium name="Elixir Norway"/>
        </authorList>
    </citation>
    <scope>NUCLEOTIDE SEQUENCE</scope>
</reference>
<dbReference type="Proteomes" id="UP001497512">
    <property type="component" value="Chromosome 11"/>
</dbReference>
<evidence type="ECO:0000256" key="6">
    <source>
        <dbReference type="ARBA" id="ARBA00022692"/>
    </source>
</evidence>
<keyword evidence="6 11" id="KW-0812">Transmembrane</keyword>
<organism evidence="12 13">
    <name type="scientific">Sphagnum troendelagicum</name>
    <dbReference type="NCBI Taxonomy" id="128251"/>
    <lineage>
        <taxon>Eukaryota</taxon>
        <taxon>Viridiplantae</taxon>
        <taxon>Streptophyta</taxon>
        <taxon>Embryophyta</taxon>
        <taxon>Bryophyta</taxon>
        <taxon>Sphagnophytina</taxon>
        <taxon>Sphagnopsida</taxon>
        <taxon>Sphagnales</taxon>
        <taxon>Sphagnaceae</taxon>
        <taxon>Sphagnum</taxon>
    </lineage>
</organism>
<feature type="compositionally biased region" description="Acidic residues" evidence="10">
    <location>
        <begin position="77"/>
        <end position="91"/>
    </location>
</feature>
<sequence length="342" mass="36034">MALGNVLGFAVGAYDGWFRVLPFTLTRACGVACANLKAAFLLGVLLLGITTLLSVTAASEIPWDPAKKSGKHSSGDEGGEQEDEEDEDEGESEALFWELTGALRNLPRPMWYILLVTALTWTAWFPFLLFDTDWMGREVYRGEPGSSDPLVSKRYYNGVHTGALGLMLNSVVLGLSSLAIEFSCRKLGPSYVWGLANMIMAASFAATALITAAAEETAIVDDGPPRSVTISSLAIFAILGVPLAVTYSVPYALTATFTEKVGGGQGLSMGVLNLAVVIPQVVVSLGSGSWDELFGGGNLPAFLLGAAAALFGGIAAVLTLPKPTPEFRGGPKLRRSRSSPIP</sequence>
<keyword evidence="5" id="KW-0762">Sugar transport</keyword>
<feature type="region of interest" description="Disordered" evidence="10">
    <location>
        <begin position="65"/>
        <end position="91"/>
    </location>
</feature>
<comment type="similarity">
    <text evidence="3">Belongs to the glycoside-pentoside-hexuronide (GPH) cation symporter transporter (TC 2.A.2.4) family.</text>
</comment>
<accession>A0ABP0THD8</accession>
<evidence type="ECO:0008006" key="14">
    <source>
        <dbReference type="Google" id="ProtNLM"/>
    </source>
</evidence>
<evidence type="ECO:0000256" key="10">
    <source>
        <dbReference type="SAM" id="MobiDB-lite"/>
    </source>
</evidence>
<feature type="transmembrane region" description="Helical" evidence="11">
    <location>
        <begin position="266"/>
        <end position="287"/>
    </location>
</feature>
<feature type="transmembrane region" description="Helical" evidence="11">
    <location>
        <begin position="192"/>
        <end position="213"/>
    </location>
</feature>
<evidence type="ECO:0000256" key="3">
    <source>
        <dbReference type="ARBA" id="ARBA00007134"/>
    </source>
</evidence>
<keyword evidence="8 11" id="KW-1133">Transmembrane helix</keyword>
<dbReference type="InterPro" id="IPR036259">
    <property type="entry name" value="MFS_trans_sf"/>
</dbReference>
<feature type="transmembrane region" description="Helical" evidence="11">
    <location>
        <begin position="159"/>
        <end position="180"/>
    </location>
</feature>
<feature type="transmembrane region" description="Helical" evidence="11">
    <location>
        <begin position="233"/>
        <end position="254"/>
    </location>
</feature>
<proteinExistence type="inferred from homology"/>
<keyword evidence="4" id="KW-0813">Transport</keyword>
<evidence type="ECO:0000256" key="4">
    <source>
        <dbReference type="ARBA" id="ARBA00022448"/>
    </source>
</evidence>
<evidence type="ECO:0000256" key="2">
    <source>
        <dbReference type="ARBA" id="ARBA00004914"/>
    </source>
</evidence>
<keyword evidence="9 11" id="KW-0472">Membrane</keyword>
<feature type="transmembrane region" description="Helical" evidence="11">
    <location>
        <begin position="38"/>
        <end position="58"/>
    </location>
</feature>
<dbReference type="SUPFAM" id="SSF103473">
    <property type="entry name" value="MFS general substrate transporter"/>
    <property type="match status" value="1"/>
</dbReference>
<gene>
    <name evidence="12" type="ORF">CSSPTR1EN2_LOCUS3607</name>
</gene>
<evidence type="ECO:0000256" key="1">
    <source>
        <dbReference type="ARBA" id="ARBA00004141"/>
    </source>
</evidence>
<evidence type="ECO:0000256" key="11">
    <source>
        <dbReference type="SAM" id="Phobius"/>
    </source>
</evidence>
<keyword evidence="7" id="KW-0769">Symport</keyword>
<evidence type="ECO:0000256" key="7">
    <source>
        <dbReference type="ARBA" id="ARBA00022847"/>
    </source>
</evidence>
<evidence type="ECO:0000313" key="13">
    <source>
        <dbReference type="Proteomes" id="UP001497512"/>
    </source>
</evidence>
<evidence type="ECO:0000256" key="8">
    <source>
        <dbReference type="ARBA" id="ARBA00022989"/>
    </source>
</evidence>
<protein>
    <recommendedName>
        <fullName evidence="14">Sucrose transporter</fullName>
    </recommendedName>
</protein>
<feature type="transmembrane region" description="Helical" evidence="11">
    <location>
        <begin position="299"/>
        <end position="320"/>
    </location>
</feature>
<comment type="pathway">
    <text evidence="2">Glycan biosynthesis; sucrose metabolism.</text>
</comment>
<evidence type="ECO:0000256" key="9">
    <source>
        <dbReference type="ARBA" id="ARBA00023136"/>
    </source>
</evidence>
<keyword evidence="13" id="KW-1185">Reference proteome</keyword>